<name>A0AAU2A8A2_9ACTN</name>
<evidence type="ECO:0000313" key="2">
    <source>
        <dbReference type="EMBL" id="WTT19967.1"/>
    </source>
</evidence>
<organism evidence="2">
    <name type="scientific">Streptomyces sp. NBC_00093</name>
    <dbReference type="NCBI Taxonomy" id="2975649"/>
    <lineage>
        <taxon>Bacteria</taxon>
        <taxon>Bacillati</taxon>
        <taxon>Actinomycetota</taxon>
        <taxon>Actinomycetes</taxon>
        <taxon>Kitasatosporales</taxon>
        <taxon>Streptomycetaceae</taxon>
        <taxon>Streptomyces</taxon>
    </lineage>
</organism>
<feature type="domain" description="DUF397" evidence="1">
    <location>
        <begin position="9"/>
        <end position="63"/>
    </location>
</feature>
<accession>A0AAU2A8A2</accession>
<gene>
    <name evidence="2" type="ORF">OHA22_32775</name>
</gene>
<evidence type="ECO:0000259" key="1">
    <source>
        <dbReference type="Pfam" id="PF04149"/>
    </source>
</evidence>
<dbReference type="EMBL" id="CP108222">
    <property type="protein sequence ID" value="WTT19967.1"/>
    <property type="molecule type" value="Genomic_DNA"/>
</dbReference>
<protein>
    <submittedName>
        <fullName evidence="2">DUF397 domain-containing protein</fullName>
    </submittedName>
</protein>
<reference evidence="2" key="1">
    <citation type="submission" date="2022-10" db="EMBL/GenBank/DDBJ databases">
        <title>The complete genomes of actinobacterial strains from the NBC collection.</title>
        <authorList>
            <person name="Joergensen T.S."/>
            <person name="Alvarez Arevalo M."/>
            <person name="Sterndorff E.B."/>
            <person name="Faurdal D."/>
            <person name="Vuksanovic O."/>
            <person name="Mourched A.-S."/>
            <person name="Charusanti P."/>
            <person name="Shaw S."/>
            <person name="Blin K."/>
            <person name="Weber T."/>
        </authorList>
    </citation>
    <scope>NUCLEOTIDE SEQUENCE</scope>
    <source>
        <strain evidence="2">NBC_00093</strain>
    </source>
</reference>
<dbReference type="Pfam" id="PF04149">
    <property type="entry name" value="DUF397"/>
    <property type="match status" value="1"/>
</dbReference>
<dbReference type="AlphaFoldDB" id="A0AAU2A8A2"/>
<sequence>MPTRPSAYAWFKSSYSDGTGQNCLEAAHLVAAPGIAIRDSKNPTGPALHLTPTTWTTFVTHLRRHEPSAL</sequence>
<proteinExistence type="predicted"/>
<dbReference type="InterPro" id="IPR007278">
    <property type="entry name" value="DUF397"/>
</dbReference>